<evidence type="ECO:0000313" key="1">
    <source>
        <dbReference type="EMBL" id="GFH29352.1"/>
    </source>
</evidence>
<reference evidence="1 2" key="1">
    <citation type="submission" date="2020-02" db="EMBL/GenBank/DDBJ databases">
        <title>Draft genome sequence of Haematococcus lacustris strain NIES-144.</title>
        <authorList>
            <person name="Morimoto D."/>
            <person name="Nakagawa S."/>
            <person name="Yoshida T."/>
            <person name="Sawayama S."/>
        </authorList>
    </citation>
    <scope>NUCLEOTIDE SEQUENCE [LARGE SCALE GENOMIC DNA]</scope>
    <source>
        <strain evidence="1 2">NIES-144</strain>
    </source>
</reference>
<dbReference type="EMBL" id="BLLF01004304">
    <property type="protein sequence ID" value="GFH29352.1"/>
    <property type="molecule type" value="Genomic_DNA"/>
</dbReference>
<proteinExistence type="predicted"/>
<sequence>MVSSQHAGLCKGVHFLPLVKTHLVALSSVSLLNDGASTPPAPMIGSRSEPGGLKWYCTRCSMRGGLRSLVPLLSTRTIEQLRLDKQAKKGPFFGRT</sequence>
<name>A0A6A0A9U1_HAELA</name>
<dbReference type="AlphaFoldDB" id="A0A6A0A9U1"/>
<evidence type="ECO:0000313" key="2">
    <source>
        <dbReference type="Proteomes" id="UP000485058"/>
    </source>
</evidence>
<dbReference type="Proteomes" id="UP000485058">
    <property type="component" value="Unassembled WGS sequence"/>
</dbReference>
<accession>A0A6A0A9U1</accession>
<protein>
    <submittedName>
        <fullName evidence="1">Uncharacterized protein</fullName>
    </submittedName>
</protein>
<keyword evidence="2" id="KW-1185">Reference proteome</keyword>
<comment type="caution">
    <text evidence="1">The sequence shown here is derived from an EMBL/GenBank/DDBJ whole genome shotgun (WGS) entry which is preliminary data.</text>
</comment>
<organism evidence="1 2">
    <name type="scientific">Haematococcus lacustris</name>
    <name type="common">Green alga</name>
    <name type="synonym">Haematococcus pluvialis</name>
    <dbReference type="NCBI Taxonomy" id="44745"/>
    <lineage>
        <taxon>Eukaryota</taxon>
        <taxon>Viridiplantae</taxon>
        <taxon>Chlorophyta</taxon>
        <taxon>core chlorophytes</taxon>
        <taxon>Chlorophyceae</taxon>
        <taxon>CS clade</taxon>
        <taxon>Chlamydomonadales</taxon>
        <taxon>Haematococcaceae</taxon>
        <taxon>Haematococcus</taxon>
    </lineage>
</organism>
<gene>
    <name evidence="1" type="ORF">HaLaN_27997</name>
</gene>